<dbReference type="GO" id="GO:0008610">
    <property type="term" value="P:lipid biosynthetic process"/>
    <property type="evidence" value="ECO:0007669"/>
    <property type="project" value="UniProtKB-ARBA"/>
</dbReference>
<dbReference type="PANTHER" id="PTHR19353:SF19">
    <property type="entry name" value="DELTA(5) FATTY ACID DESATURASE C-RELATED"/>
    <property type="match status" value="1"/>
</dbReference>
<feature type="domain" description="Fatty acid desaturase" evidence="2">
    <location>
        <begin position="72"/>
        <end position="344"/>
    </location>
</feature>
<dbReference type="GO" id="GO:0016717">
    <property type="term" value="F:oxidoreductase activity, acting on paired donors, with oxidation of a pair of donors resulting in the reduction of molecular oxygen to two molecules of water"/>
    <property type="evidence" value="ECO:0007669"/>
    <property type="project" value="TreeGrafter"/>
</dbReference>
<comment type="caution">
    <text evidence="3">The sequence shown here is derived from an EMBL/GenBank/DDBJ whole genome shotgun (WGS) entry which is preliminary data.</text>
</comment>
<evidence type="ECO:0000313" key="4">
    <source>
        <dbReference type="Proteomes" id="UP000462014"/>
    </source>
</evidence>
<gene>
    <name evidence="3" type="ORF">GO621_10500</name>
</gene>
<accession>A0A7K1SXA2</accession>
<feature type="transmembrane region" description="Helical" evidence="1">
    <location>
        <begin position="237"/>
        <end position="258"/>
    </location>
</feature>
<feature type="transmembrane region" description="Helical" evidence="1">
    <location>
        <begin position="45"/>
        <end position="66"/>
    </location>
</feature>
<keyword evidence="4" id="KW-1185">Reference proteome</keyword>
<dbReference type="PANTHER" id="PTHR19353">
    <property type="entry name" value="FATTY ACID DESATURASE 2"/>
    <property type="match status" value="1"/>
</dbReference>
<name>A0A7K1SXA2_9SPHI</name>
<dbReference type="AlphaFoldDB" id="A0A7K1SXA2"/>
<evidence type="ECO:0000259" key="2">
    <source>
        <dbReference type="Pfam" id="PF00487"/>
    </source>
</evidence>
<feature type="transmembrane region" description="Helical" evidence="1">
    <location>
        <begin position="109"/>
        <end position="124"/>
    </location>
</feature>
<dbReference type="InterPro" id="IPR005804">
    <property type="entry name" value="FA_desaturase_dom"/>
</dbReference>
<feature type="transmembrane region" description="Helical" evidence="1">
    <location>
        <begin position="72"/>
        <end position="89"/>
    </location>
</feature>
<proteinExistence type="predicted"/>
<sequence length="372" mass="43756">MIKKMNNPTINKPVFKKAGNDDFLRTLQKEVNEQVLANKSLQQLIVFKSLSLIVLYFLFYSCILIFGNQTPLLFAFYVLTGFTMILVFLNGFHDAAHGAIFKKRKHNNWFTYILELFGSSNFIWKKRHLLLHHPYPNMQNWDIDIKQSDLVRLFPGSTWLNIHRYQHIYMWFLYFFYSLNWIFVRDFKDIFGTRDNYLKRVVTIPKYEAAKLVAVKLFNIFYMIIVPMLVLAQPWYMVLYAFLVMHLSASAFGVMALLSTHVNEDSVFPMSPADGKMDITWSMYQITVTQDFSTESKLANFLFGGFNHHVAHHLFPTVAHTYYPAITPIIRKYAKNYNLPYQAFSLYKALRSHYTLLKNNAQEENLFVTGEL</sequence>
<dbReference type="GO" id="GO:0016020">
    <property type="term" value="C:membrane"/>
    <property type="evidence" value="ECO:0007669"/>
    <property type="project" value="TreeGrafter"/>
</dbReference>
<feature type="transmembrane region" description="Helical" evidence="1">
    <location>
        <begin position="168"/>
        <end position="188"/>
    </location>
</feature>
<keyword evidence="1" id="KW-0472">Membrane</keyword>
<dbReference type="EMBL" id="WPIK01000008">
    <property type="protein sequence ID" value="MVN21965.1"/>
    <property type="molecule type" value="Genomic_DNA"/>
</dbReference>
<reference evidence="3 4" key="1">
    <citation type="submission" date="2019-12" db="EMBL/GenBank/DDBJ databases">
        <title>Mucilaginibacter sp. HMF7410 genome sequencing and assembly.</title>
        <authorList>
            <person name="Kang H."/>
            <person name="Cha I."/>
            <person name="Kim H."/>
            <person name="Joh K."/>
        </authorList>
    </citation>
    <scope>NUCLEOTIDE SEQUENCE [LARGE SCALE GENOMIC DNA]</scope>
    <source>
        <strain evidence="3 4">HMF7410</strain>
    </source>
</reference>
<dbReference type="Pfam" id="PF00487">
    <property type="entry name" value="FA_desaturase"/>
    <property type="match status" value="1"/>
</dbReference>
<dbReference type="InterPro" id="IPR012171">
    <property type="entry name" value="Fatty_acid_desaturase"/>
</dbReference>
<keyword evidence="1" id="KW-1133">Transmembrane helix</keyword>
<dbReference type="RefSeq" id="WP_157566772.1">
    <property type="nucleotide sequence ID" value="NZ_WPIK01000008.1"/>
</dbReference>
<protein>
    <submittedName>
        <fullName evidence="3">Fatty acid desaturase</fullName>
    </submittedName>
</protein>
<organism evidence="3 4">
    <name type="scientific">Mucilaginibacter arboris</name>
    <dbReference type="NCBI Taxonomy" id="2682090"/>
    <lineage>
        <taxon>Bacteria</taxon>
        <taxon>Pseudomonadati</taxon>
        <taxon>Bacteroidota</taxon>
        <taxon>Sphingobacteriia</taxon>
        <taxon>Sphingobacteriales</taxon>
        <taxon>Sphingobacteriaceae</taxon>
        <taxon>Mucilaginibacter</taxon>
    </lineage>
</organism>
<feature type="transmembrane region" description="Helical" evidence="1">
    <location>
        <begin position="209"/>
        <end position="231"/>
    </location>
</feature>
<evidence type="ECO:0000313" key="3">
    <source>
        <dbReference type="EMBL" id="MVN21965.1"/>
    </source>
</evidence>
<dbReference type="CDD" id="cd03506">
    <property type="entry name" value="Delta6-FADS-like"/>
    <property type="match status" value="1"/>
</dbReference>
<dbReference type="Proteomes" id="UP000462014">
    <property type="component" value="Unassembled WGS sequence"/>
</dbReference>
<keyword evidence="1" id="KW-0812">Transmembrane</keyword>
<evidence type="ECO:0000256" key="1">
    <source>
        <dbReference type="SAM" id="Phobius"/>
    </source>
</evidence>